<comment type="caution">
    <text evidence="2">The sequence shown here is derived from an EMBL/GenBank/DDBJ whole genome shotgun (WGS) entry which is preliminary data.</text>
</comment>
<gene>
    <name evidence="2" type="ORF">SteCoe_18418</name>
</gene>
<dbReference type="Proteomes" id="UP000187209">
    <property type="component" value="Unassembled WGS sequence"/>
</dbReference>
<organism evidence="2 3">
    <name type="scientific">Stentor coeruleus</name>
    <dbReference type="NCBI Taxonomy" id="5963"/>
    <lineage>
        <taxon>Eukaryota</taxon>
        <taxon>Sar</taxon>
        <taxon>Alveolata</taxon>
        <taxon>Ciliophora</taxon>
        <taxon>Postciliodesmatophora</taxon>
        <taxon>Heterotrichea</taxon>
        <taxon>Heterotrichida</taxon>
        <taxon>Stentoridae</taxon>
        <taxon>Stentor</taxon>
    </lineage>
</organism>
<feature type="region of interest" description="Disordered" evidence="1">
    <location>
        <begin position="23"/>
        <end position="49"/>
    </location>
</feature>
<evidence type="ECO:0000256" key="1">
    <source>
        <dbReference type="SAM" id="MobiDB-lite"/>
    </source>
</evidence>
<keyword evidence="3" id="KW-1185">Reference proteome</keyword>
<name>A0A1R2BWF7_9CILI</name>
<proteinExistence type="predicted"/>
<accession>A0A1R2BWF7</accession>
<reference evidence="2 3" key="1">
    <citation type="submission" date="2016-11" db="EMBL/GenBank/DDBJ databases">
        <title>The macronuclear genome of Stentor coeruleus: a giant cell with tiny introns.</title>
        <authorList>
            <person name="Slabodnick M."/>
            <person name="Ruby J.G."/>
            <person name="Reiff S.B."/>
            <person name="Swart E.C."/>
            <person name="Gosai S."/>
            <person name="Prabakaran S."/>
            <person name="Witkowska E."/>
            <person name="Larue G.E."/>
            <person name="Fisher S."/>
            <person name="Freeman R.M."/>
            <person name="Gunawardena J."/>
            <person name="Chu W."/>
            <person name="Stover N.A."/>
            <person name="Gregory B.D."/>
            <person name="Nowacki M."/>
            <person name="Derisi J."/>
            <person name="Roy S.W."/>
            <person name="Marshall W.F."/>
            <person name="Sood P."/>
        </authorList>
    </citation>
    <scope>NUCLEOTIDE SEQUENCE [LARGE SCALE GENOMIC DNA]</scope>
    <source>
        <strain evidence="2">WM001</strain>
    </source>
</reference>
<dbReference type="AlphaFoldDB" id="A0A1R2BWF7"/>
<protein>
    <submittedName>
        <fullName evidence="2">Uncharacterized protein</fullName>
    </submittedName>
</protein>
<sequence>MAEYPSKSKIAELHTRVYPLAFKKPSTSSSKNRSQHLNRRYSQDSSMPNFVTDFLDEDSSPKYDCQSRIKIPKYEPAVQRSAGNSCVQIDLHPPVCLDIPRISYKDYLHKPARSEVNEQLYFSNTFYTSPRSKIIVYAKEKINPVKIPKFKPVIMKKYKKPIKKTITLRPSRIDDINAKIRKMHEYVNDPIL</sequence>
<evidence type="ECO:0000313" key="3">
    <source>
        <dbReference type="Proteomes" id="UP000187209"/>
    </source>
</evidence>
<dbReference type="EMBL" id="MPUH01000391">
    <property type="protein sequence ID" value="OMJ81153.1"/>
    <property type="molecule type" value="Genomic_DNA"/>
</dbReference>
<evidence type="ECO:0000313" key="2">
    <source>
        <dbReference type="EMBL" id="OMJ81153.1"/>
    </source>
</evidence>